<gene>
    <name evidence="2" type="ORF">EZ428_16015</name>
</gene>
<keyword evidence="3" id="KW-1185">Reference proteome</keyword>
<reference evidence="2 3" key="1">
    <citation type="submission" date="2019-02" db="EMBL/GenBank/DDBJ databases">
        <title>Pedobacter sp. RP-1-13 sp. nov., isolated from Arctic soil.</title>
        <authorList>
            <person name="Dahal R.H."/>
        </authorList>
    </citation>
    <scope>NUCLEOTIDE SEQUENCE [LARGE SCALE GENOMIC DNA]</scope>
    <source>
        <strain evidence="2 3">RP-1-13</strain>
    </source>
</reference>
<dbReference type="AlphaFoldDB" id="A0A4R0MQR7"/>
<dbReference type="CDD" id="cd00077">
    <property type="entry name" value="HDc"/>
    <property type="match status" value="1"/>
</dbReference>
<dbReference type="InterPro" id="IPR003607">
    <property type="entry name" value="HD/PDEase_dom"/>
</dbReference>
<dbReference type="EMBL" id="SJSK01000004">
    <property type="protein sequence ID" value="TCC89205.1"/>
    <property type="molecule type" value="Genomic_DNA"/>
</dbReference>
<dbReference type="PANTHER" id="PTHR21174:SF0">
    <property type="entry name" value="HD PHOSPHOHYDROLASE FAMILY PROTEIN-RELATED"/>
    <property type="match status" value="1"/>
</dbReference>
<proteinExistence type="predicted"/>
<accession>A0A4R0MQR7</accession>
<protein>
    <submittedName>
        <fullName evidence="2">HD domain-containing protein</fullName>
    </submittedName>
</protein>
<name>A0A4R0MQR7_9SPHI</name>
<sequence>MNRIGLIEVVSQFVGRLLKDELDSKLYFHSQNHTLNVVNAVIEIAERTNLSAEELLIVEVAAWFHDVGYTTQYKGHEKISIKIAKQFLKELKMDRAFVNKVVSCISATTYPQSPKNKIEMVICDADFYHLSREDYNEFENALRLEWEKLLNVVYQDKEWNLMNLEMLTSHEYFTIYGKEKLQPLKDKNIQKLLRKMQG</sequence>
<evidence type="ECO:0000313" key="2">
    <source>
        <dbReference type="EMBL" id="TCC89205.1"/>
    </source>
</evidence>
<evidence type="ECO:0000259" key="1">
    <source>
        <dbReference type="Pfam" id="PF01966"/>
    </source>
</evidence>
<dbReference type="InterPro" id="IPR006674">
    <property type="entry name" value="HD_domain"/>
</dbReference>
<dbReference type="PANTHER" id="PTHR21174">
    <property type="match status" value="1"/>
</dbReference>
<dbReference type="OrthoDB" id="5728337at2"/>
<dbReference type="SUPFAM" id="SSF109604">
    <property type="entry name" value="HD-domain/PDEase-like"/>
    <property type="match status" value="1"/>
</dbReference>
<dbReference type="Gene3D" id="1.10.3210.10">
    <property type="entry name" value="Hypothetical protein af1432"/>
    <property type="match status" value="1"/>
</dbReference>
<dbReference type="RefSeq" id="WP_131554192.1">
    <property type="nucleotide sequence ID" value="NZ_SJSK01000004.1"/>
</dbReference>
<organism evidence="2 3">
    <name type="scientific">Pedobacter frigiditerrae</name>
    <dbReference type="NCBI Taxonomy" id="2530452"/>
    <lineage>
        <taxon>Bacteria</taxon>
        <taxon>Pseudomonadati</taxon>
        <taxon>Bacteroidota</taxon>
        <taxon>Sphingobacteriia</taxon>
        <taxon>Sphingobacteriales</taxon>
        <taxon>Sphingobacteriaceae</taxon>
        <taxon>Pedobacter</taxon>
    </lineage>
</organism>
<evidence type="ECO:0000313" key="3">
    <source>
        <dbReference type="Proteomes" id="UP000292884"/>
    </source>
</evidence>
<dbReference type="Proteomes" id="UP000292884">
    <property type="component" value="Unassembled WGS sequence"/>
</dbReference>
<dbReference type="Pfam" id="PF01966">
    <property type="entry name" value="HD"/>
    <property type="match status" value="1"/>
</dbReference>
<dbReference type="InterPro" id="IPR009218">
    <property type="entry name" value="HD_phosphohydro"/>
</dbReference>
<comment type="caution">
    <text evidence="2">The sequence shown here is derived from an EMBL/GenBank/DDBJ whole genome shotgun (WGS) entry which is preliminary data.</text>
</comment>
<feature type="domain" description="HD" evidence="1">
    <location>
        <begin position="32"/>
        <end position="128"/>
    </location>
</feature>